<reference evidence="1" key="1">
    <citation type="submission" date="2022-07" db="EMBL/GenBank/DDBJ databases">
        <title>Genome Sequence of Agrocybe chaxingu.</title>
        <authorList>
            <person name="Buettner E."/>
        </authorList>
    </citation>
    <scope>NUCLEOTIDE SEQUENCE</scope>
    <source>
        <strain evidence="1">MP-N11</strain>
    </source>
</reference>
<accession>A0A9W8JTL9</accession>
<dbReference type="Gene3D" id="3.80.10.10">
    <property type="entry name" value="Ribonuclease Inhibitor"/>
    <property type="match status" value="1"/>
</dbReference>
<dbReference type="AlphaFoldDB" id="A0A9W8JTL9"/>
<sequence length="411" mass="46367">MRSRPNVPLFPYLQDLCANLESGTALMLLHTPSLRRIHLGLQKFPNDRCFPAIWNFVDELPESVPQLERLDLGLFSLPEHTHYSICRCQNLRYLQIFYEPYGLDAGTPTDPSALGVFSELEHLNHLYFSLGSATSPVVHKHSPSRAFGFLSLTKLSVTAVWSQVVPLLSAALFGKLASLVIAVREPYPWQTSPDPPPEHWGTDAWTTFVEIVRSNINHAIEELIVKPVTWVREVPEQAGVRRPNLGDLSFLSKLTKLRIGCPFLRKLSNEDMICLSAACPRLQYLDLRTQALGSVDFRALMIIADALPDLRYLALSIHAETIPQHSEIPVKSHRLEVFHPLASLIEHASNFAHSSDRIFPRISTILPWHTIAGDKWRQVEILLRNFQVARRDEVLRMQHSNADPSGVIVAG</sequence>
<evidence type="ECO:0000313" key="1">
    <source>
        <dbReference type="EMBL" id="KAJ3502220.1"/>
    </source>
</evidence>
<dbReference type="InterPro" id="IPR032675">
    <property type="entry name" value="LRR_dom_sf"/>
</dbReference>
<dbReference type="OrthoDB" id="2631350at2759"/>
<dbReference type="SUPFAM" id="SSF52047">
    <property type="entry name" value="RNI-like"/>
    <property type="match status" value="1"/>
</dbReference>
<evidence type="ECO:0000313" key="2">
    <source>
        <dbReference type="Proteomes" id="UP001148786"/>
    </source>
</evidence>
<dbReference type="EMBL" id="JANKHO010001312">
    <property type="protein sequence ID" value="KAJ3502220.1"/>
    <property type="molecule type" value="Genomic_DNA"/>
</dbReference>
<comment type="caution">
    <text evidence="1">The sequence shown here is derived from an EMBL/GenBank/DDBJ whole genome shotgun (WGS) entry which is preliminary data.</text>
</comment>
<gene>
    <name evidence="1" type="ORF">NLJ89_g8986</name>
</gene>
<dbReference type="Proteomes" id="UP001148786">
    <property type="component" value="Unassembled WGS sequence"/>
</dbReference>
<organism evidence="1 2">
    <name type="scientific">Agrocybe chaxingu</name>
    <dbReference type="NCBI Taxonomy" id="84603"/>
    <lineage>
        <taxon>Eukaryota</taxon>
        <taxon>Fungi</taxon>
        <taxon>Dikarya</taxon>
        <taxon>Basidiomycota</taxon>
        <taxon>Agaricomycotina</taxon>
        <taxon>Agaricomycetes</taxon>
        <taxon>Agaricomycetidae</taxon>
        <taxon>Agaricales</taxon>
        <taxon>Agaricineae</taxon>
        <taxon>Strophariaceae</taxon>
        <taxon>Agrocybe</taxon>
    </lineage>
</organism>
<protein>
    <submittedName>
        <fullName evidence="1">Uncharacterized protein</fullName>
    </submittedName>
</protein>
<name>A0A9W8JTL9_9AGAR</name>
<proteinExistence type="predicted"/>
<keyword evidence="2" id="KW-1185">Reference proteome</keyword>